<keyword evidence="3 6" id="KW-0812">Transmembrane</keyword>
<evidence type="ECO:0000259" key="7">
    <source>
        <dbReference type="PROSITE" id="PS50262"/>
    </source>
</evidence>
<keyword evidence="9" id="KW-1185">Reference proteome</keyword>
<evidence type="ECO:0000256" key="5">
    <source>
        <dbReference type="ARBA" id="ARBA00023136"/>
    </source>
</evidence>
<dbReference type="Gene3D" id="1.20.1070.10">
    <property type="entry name" value="Rhodopsin 7-helix transmembrane proteins"/>
    <property type="match status" value="1"/>
</dbReference>
<dbReference type="InterPro" id="IPR000276">
    <property type="entry name" value="GPCR_Rhodpsn"/>
</dbReference>
<evidence type="ECO:0000313" key="9">
    <source>
        <dbReference type="Proteomes" id="UP001159428"/>
    </source>
</evidence>
<keyword evidence="4 6" id="KW-1133">Transmembrane helix</keyword>
<dbReference type="EMBL" id="CALNXJ010000078">
    <property type="protein sequence ID" value="CAH3161171.1"/>
    <property type="molecule type" value="Genomic_DNA"/>
</dbReference>
<dbReference type="Proteomes" id="UP001159428">
    <property type="component" value="Unassembled WGS sequence"/>
</dbReference>
<dbReference type="AlphaFoldDB" id="A0AAU9XY13"/>
<proteinExistence type="predicted"/>
<feature type="transmembrane region" description="Helical" evidence="6">
    <location>
        <begin position="92"/>
        <end position="109"/>
    </location>
</feature>
<gene>
    <name evidence="8" type="ORF">PMEA_00032749</name>
</gene>
<dbReference type="GO" id="GO:0004930">
    <property type="term" value="F:G protein-coupled receptor activity"/>
    <property type="evidence" value="ECO:0007669"/>
    <property type="project" value="InterPro"/>
</dbReference>
<dbReference type="SUPFAM" id="SSF81321">
    <property type="entry name" value="Family A G protein-coupled receptor-like"/>
    <property type="match status" value="1"/>
</dbReference>
<evidence type="ECO:0000256" key="2">
    <source>
        <dbReference type="ARBA" id="ARBA00022475"/>
    </source>
</evidence>
<dbReference type="GO" id="GO:0005886">
    <property type="term" value="C:plasma membrane"/>
    <property type="evidence" value="ECO:0007669"/>
    <property type="project" value="UniProtKB-SubCell"/>
</dbReference>
<keyword evidence="2" id="KW-1003">Cell membrane</keyword>
<keyword evidence="5 6" id="KW-0472">Membrane</keyword>
<feature type="transmembrane region" description="Helical" evidence="6">
    <location>
        <begin position="35"/>
        <end position="55"/>
    </location>
</feature>
<protein>
    <recommendedName>
        <fullName evidence="7">G-protein coupled receptors family 1 profile domain-containing protein</fullName>
    </recommendedName>
</protein>
<evidence type="ECO:0000256" key="4">
    <source>
        <dbReference type="ARBA" id="ARBA00022989"/>
    </source>
</evidence>
<evidence type="ECO:0000256" key="6">
    <source>
        <dbReference type="SAM" id="Phobius"/>
    </source>
</evidence>
<comment type="subcellular location">
    <subcellularLocation>
        <location evidence="1">Cell membrane</location>
        <topology evidence="1">Multi-pass membrane protein</topology>
    </subcellularLocation>
</comment>
<name>A0AAU9XY13_9CNID</name>
<dbReference type="InterPro" id="IPR017452">
    <property type="entry name" value="GPCR_Rhodpsn_7TM"/>
</dbReference>
<accession>A0AAU9XY13</accession>
<dbReference type="PANTHER" id="PTHR22750">
    <property type="entry name" value="G-PROTEIN COUPLED RECEPTOR"/>
    <property type="match status" value="1"/>
</dbReference>
<evidence type="ECO:0000256" key="1">
    <source>
        <dbReference type="ARBA" id="ARBA00004651"/>
    </source>
</evidence>
<reference evidence="8 9" key="1">
    <citation type="submission" date="2022-05" db="EMBL/GenBank/DDBJ databases">
        <authorList>
            <consortium name="Genoscope - CEA"/>
            <person name="William W."/>
        </authorList>
    </citation>
    <scope>NUCLEOTIDE SEQUENCE [LARGE SCALE GENOMIC DNA]</scope>
</reference>
<organism evidence="8 9">
    <name type="scientific">Pocillopora meandrina</name>
    <dbReference type="NCBI Taxonomy" id="46732"/>
    <lineage>
        <taxon>Eukaryota</taxon>
        <taxon>Metazoa</taxon>
        <taxon>Cnidaria</taxon>
        <taxon>Anthozoa</taxon>
        <taxon>Hexacorallia</taxon>
        <taxon>Scleractinia</taxon>
        <taxon>Astrocoeniina</taxon>
        <taxon>Pocilloporidae</taxon>
        <taxon>Pocillopora</taxon>
    </lineage>
</organism>
<evidence type="ECO:0000313" key="8">
    <source>
        <dbReference type="EMBL" id="CAH3161171.1"/>
    </source>
</evidence>
<dbReference type="PRINTS" id="PR00237">
    <property type="entry name" value="GPCRRHODOPSN"/>
</dbReference>
<comment type="caution">
    <text evidence="8">The sequence shown here is derived from an EMBL/GenBank/DDBJ whole genome shotgun (WGS) entry which is preliminary data.</text>
</comment>
<feature type="domain" description="G-protein coupled receptors family 1 profile" evidence="7">
    <location>
        <begin position="47"/>
        <end position="110"/>
    </location>
</feature>
<dbReference type="PROSITE" id="PS50262">
    <property type="entry name" value="G_PROTEIN_RECEP_F1_2"/>
    <property type="match status" value="1"/>
</dbReference>
<evidence type="ECO:0000256" key="3">
    <source>
        <dbReference type="ARBA" id="ARBA00022692"/>
    </source>
</evidence>
<sequence length="110" mass="12291">MNLNTTVRNSHCFNLPDPVFQTASERFTTNLITTVFNILVAPNTIIANVLILVAIINCSRLQSTSNLLIASLALSDVLVGLTTQPGYISYRLLEWFSILWLFTFVLECLV</sequence>